<dbReference type="Pfam" id="PF00532">
    <property type="entry name" value="Peripla_BP_1"/>
    <property type="match status" value="1"/>
</dbReference>
<organism evidence="5 6">
    <name type="scientific">Chitinophaga agrisoli</name>
    <dbReference type="NCBI Taxonomy" id="2607653"/>
    <lineage>
        <taxon>Bacteria</taxon>
        <taxon>Pseudomonadati</taxon>
        <taxon>Bacteroidota</taxon>
        <taxon>Chitinophagia</taxon>
        <taxon>Chitinophagales</taxon>
        <taxon>Chitinophagaceae</taxon>
        <taxon>Chitinophaga</taxon>
    </lineage>
</organism>
<keyword evidence="2" id="KW-0238">DNA-binding</keyword>
<evidence type="ECO:0000313" key="5">
    <source>
        <dbReference type="EMBL" id="KAA2239225.1"/>
    </source>
</evidence>
<dbReference type="SUPFAM" id="SSF53822">
    <property type="entry name" value="Periplasmic binding protein-like I"/>
    <property type="match status" value="1"/>
</dbReference>
<keyword evidence="6" id="KW-1185">Reference proteome</keyword>
<comment type="caution">
    <text evidence="5">The sequence shown here is derived from an EMBL/GenBank/DDBJ whole genome shotgun (WGS) entry which is preliminary data.</text>
</comment>
<gene>
    <name evidence="5" type="ORF">F0L74_23755</name>
</gene>
<dbReference type="InterPro" id="IPR000843">
    <property type="entry name" value="HTH_LacI"/>
</dbReference>
<proteinExistence type="predicted"/>
<dbReference type="EMBL" id="VUOC01000004">
    <property type="protein sequence ID" value="KAA2239225.1"/>
    <property type="molecule type" value="Genomic_DNA"/>
</dbReference>
<dbReference type="SMART" id="SM00354">
    <property type="entry name" value="HTH_LACI"/>
    <property type="match status" value="1"/>
</dbReference>
<dbReference type="PANTHER" id="PTHR30146:SF109">
    <property type="entry name" value="HTH-TYPE TRANSCRIPTIONAL REGULATOR GALS"/>
    <property type="match status" value="1"/>
</dbReference>
<name>A0A5B2VJV3_9BACT</name>
<reference evidence="5 6" key="1">
    <citation type="submission" date="2019-09" db="EMBL/GenBank/DDBJ databases">
        <title>Chitinophaga ginsengihumi sp. nov., isolated from soil of ginseng rhizosphere.</title>
        <authorList>
            <person name="Lee J."/>
        </authorList>
    </citation>
    <scope>NUCLEOTIDE SEQUENCE [LARGE SCALE GENOMIC DNA]</scope>
    <source>
        <strain evidence="5 6">BN140078</strain>
    </source>
</reference>
<dbReference type="Proteomes" id="UP000324611">
    <property type="component" value="Unassembled WGS sequence"/>
</dbReference>
<protein>
    <submittedName>
        <fullName evidence="5">LacI family transcriptional regulator</fullName>
    </submittedName>
</protein>
<dbReference type="Pfam" id="PF00356">
    <property type="entry name" value="LacI"/>
    <property type="match status" value="1"/>
</dbReference>
<dbReference type="PANTHER" id="PTHR30146">
    <property type="entry name" value="LACI-RELATED TRANSCRIPTIONAL REPRESSOR"/>
    <property type="match status" value="1"/>
</dbReference>
<evidence type="ECO:0000256" key="1">
    <source>
        <dbReference type="ARBA" id="ARBA00023015"/>
    </source>
</evidence>
<keyword evidence="1" id="KW-0805">Transcription regulation</keyword>
<dbReference type="InterPro" id="IPR001761">
    <property type="entry name" value="Peripla_BP/Lac1_sug-bd_dom"/>
</dbReference>
<reference evidence="5 6" key="2">
    <citation type="submission" date="2019-09" db="EMBL/GenBank/DDBJ databases">
        <authorList>
            <person name="Jin C."/>
        </authorList>
    </citation>
    <scope>NUCLEOTIDE SEQUENCE [LARGE SCALE GENOMIC DNA]</scope>
    <source>
        <strain evidence="5 6">BN140078</strain>
    </source>
</reference>
<dbReference type="InterPro" id="IPR010982">
    <property type="entry name" value="Lambda_DNA-bd_dom_sf"/>
</dbReference>
<dbReference type="RefSeq" id="WP_149840404.1">
    <property type="nucleotide sequence ID" value="NZ_VUOC01000004.1"/>
</dbReference>
<keyword evidence="3" id="KW-0804">Transcription</keyword>
<dbReference type="GO" id="GO:0000976">
    <property type="term" value="F:transcription cis-regulatory region binding"/>
    <property type="evidence" value="ECO:0007669"/>
    <property type="project" value="TreeGrafter"/>
</dbReference>
<dbReference type="AlphaFoldDB" id="A0A5B2VJV3"/>
<evidence type="ECO:0000313" key="6">
    <source>
        <dbReference type="Proteomes" id="UP000324611"/>
    </source>
</evidence>
<dbReference type="CDD" id="cd06267">
    <property type="entry name" value="PBP1_LacI_sugar_binding-like"/>
    <property type="match status" value="1"/>
</dbReference>
<dbReference type="InterPro" id="IPR028082">
    <property type="entry name" value="Peripla_BP_I"/>
</dbReference>
<evidence type="ECO:0000256" key="2">
    <source>
        <dbReference type="ARBA" id="ARBA00023125"/>
    </source>
</evidence>
<evidence type="ECO:0000256" key="3">
    <source>
        <dbReference type="ARBA" id="ARBA00023163"/>
    </source>
</evidence>
<dbReference type="PROSITE" id="PS50932">
    <property type="entry name" value="HTH_LACI_2"/>
    <property type="match status" value="1"/>
</dbReference>
<dbReference type="Gene3D" id="3.40.50.2300">
    <property type="match status" value="2"/>
</dbReference>
<feature type="domain" description="HTH lacI-type" evidence="4">
    <location>
        <begin position="4"/>
        <end position="58"/>
    </location>
</feature>
<dbReference type="SUPFAM" id="SSF47413">
    <property type="entry name" value="lambda repressor-like DNA-binding domains"/>
    <property type="match status" value="1"/>
</dbReference>
<dbReference type="CDD" id="cd01392">
    <property type="entry name" value="HTH_LacI"/>
    <property type="match status" value="1"/>
</dbReference>
<dbReference type="GO" id="GO:0003700">
    <property type="term" value="F:DNA-binding transcription factor activity"/>
    <property type="evidence" value="ECO:0007669"/>
    <property type="project" value="TreeGrafter"/>
</dbReference>
<accession>A0A5B2VJV3</accession>
<sequence>MKKPTIHDIARELNITFSTVARALRNHPGISEATKAAVRQMAEKLNYRQNKLASSLRSGNTYIIGVIVPSLHVSFFSSVVHGIEKVMNENGYSILLYQSNELLQQEIRGIDTFLQSHVDGIISSVTLETEAYSHYEEIKNRNIPLIFFDRAIAALETPAVTIDDYQGGFIATEHLIQQGYRRIVHITAEQSLPIFKERLRGYQDALQRYGIPVQEELILQGQFSLEYGRACVQQLREQGIAFDAVFALEDYTAMGVIQQLLAYGVKIPEETGVIGFANEAFGALVQPGLSTIDQQTVKMGQEAARLFLKQIRDKQGTEGRPPEQIVLAPGLIVRGSSRRMG</sequence>
<evidence type="ECO:0000259" key="4">
    <source>
        <dbReference type="PROSITE" id="PS50932"/>
    </source>
</evidence>
<dbReference type="Gene3D" id="1.10.260.40">
    <property type="entry name" value="lambda repressor-like DNA-binding domains"/>
    <property type="match status" value="1"/>
</dbReference>